<accession>A0ABU8I7M1</accession>
<feature type="region of interest" description="Disordered" evidence="1">
    <location>
        <begin position="149"/>
        <end position="172"/>
    </location>
</feature>
<evidence type="ECO:0008006" key="5">
    <source>
        <dbReference type="Google" id="ProtNLM"/>
    </source>
</evidence>
<keyword evidence="4" id="KW-1185">Reference proteome</keyword>
<reference evidence="3 4" key="1">
    <citation type="submission" date="2024-01" db="EMBL/GenBank/DDBJ databases">
        <title>Sphingobacterium tenebrionis sp. nov., a novel endophyte isolated from tenebrio molitor intestines.</title>
        <authorList>
            <person name="Zhang C."/>
        </authorList>
    </citation>
    <scope>NUCLEOTIDE SEQUENCE [LARGE SCALE GENOMIC DNA]</scope>
    <source>
        <strain evidence="3 4">PU5-4</strain>
    </source>
</reference>
<organism evidence="3 4">
    <name type="scientific">Sphingobacterium tenebrionis</name>
    <dbReference type="NCBI Taxonomy" id="3111775"/>
    <lineage>
        <taxon>Bacteria</taxon>
        <taxon>Pseudomonadati</taxon>
        <taxon>Bacteroidota</taxon>
        <taxon>Sphingobacteriia</taxon>
        <taxon>Sphingobacteriales</taxon>
        <taxon>Sphingobacteriaceae</taxon>
        <taxon>Sphingobacterium</taxon>
    </lineage>
</organism>
<proteinExistence type="predicted"/>
<keyword evidence="2" id="KW-0472">Membrane</keyword>
<evidence type="ECO:0000313" key="4">
    <source>
        <dbReference type="Proteomes" id="UP001363035"/>
    </source>
</evidence>
<keyword evidence="2" id="KW-1133">Transmembrane helix</keyword>
<comment type="caution">
    <text evidence="3">The sequence shown here is derived from an EMBL/GenBank/DDBJ whole genome shotgun (WGS) entry which is preliminary data.</text>
</comment>
<dbReference type="RefSeq" id="WP_134776218.1">
    <property type="nucleotide sequence ID" value="NZ_JAYLLN010000032.1"/>
</dbReference>
<feature type="compositionally biased region" description="Acidic residues" evidence="1">
    <location>
        <begin position="149"/>
        <end position="170"/>
    </location>
</feature>
<keyword evidence="2" id="KW-0812">Transmembrane</keyword>
<evidence type="ECO:0000256" key="2">
    <source>
        <dbReference type="SAM" id="Phobius"/>
    </source>
</evidence>
<protein>
    <recommendedName>
        <fullName evidence="5">SPOR domain-containing protein</fullName>
    </recommendedName>
</protein>
<name>A0ABU8I7M1_9SPHI</name>
<evidence type="ECO:0000313" key="3">
    <source>
        <dbReference type="EMBL" id="MEI5985726.1"/>
    </source>
</evidence>
<sequence>MDLGRYIYQVLKHRNEVFVIGLGVFKRIHTSSVFDERKGVYLPPLTYLEFDPKSVDGVDIVEYIQQAKQVSHADAQDSVQEAVINLFEEIKDHGQASLTHLGQLIRHGNSLVFKAEDLSGFQLEPVEAGEILPTAVVTAPEEELEVEEPVAEPAEEQTVEETEVTEEVPNEEPVAFTEEPEAIVEEPVYEEEAPRSSNKLVWFIAAAILAIAVIGGLAYNKGFFGKNTSTAALDSNKQVIAQNNAAMATTDSSSLALDSLGRADSTAAKDSAAVKPAASEETKKPLIPAGHQYSIVIGKHATLAQAFDQAESFNKAGVTSVRVIPSKLAHNKKTVIWDTYVTKAEADSALRVVQKRHVADAWVQKLN</sequence>
<evidence type="ECO:0000256" key="1">
    <source>
        <dbReference type="SAM" id="MobiDB-lite"/>
    </source>
</evidence>
<dbReference type="EMBL" id="JAYLLN010000032">
    <property type="protein sequence ID" value="MEI5985726.1"/>
    <property type="molecule type" value="Genomic_DNA"/>
</dbReference>
<dbReference type="Proteomes" id="UP001363035">
    <property type="component" value="Unassembled WGS sequence"/>
</dbReference>
<feature type="transmembrane region" description="Helical" evidence="2">
    <location>
        <begin position="200"/>
        <end position="219"/>
    </location>
</feature>
<gene>
    <name evidence="3" type="ORF">VJ786_12525</name>
</gene>